<dbReference type="Gene3D" id="2.60.40.380">
    <property type="entry name" value="Purple acid phosphatase-like, N-terminal"/>
    <property type="match status" value="1"/>
</dbReference>
<dbReference type="GO" id="GO:0046872">
    <property type="term" value="F:metal ion binding"/>
    <property type="evidence" value="ECO:0007669"/>
    <property type="project" value="InterPro"/>
</dbReference>
<dbReference type="InParanoid" id="A0A2J7QLU7"/>
<evidence type="ECO:0000259" key="4">
    <source>
        <dbReference type="Pfam" id="PF00149"/>
    </source>
</evidence>
<comment type="similarity">
    <text evidence="3">Belongs to the metallophosphoesterase superfamily. Purple acid phosphatase family.</text>
</comment>
<dbReference type="PANTHER" id="PTHR45867:SF3">
    <property type="entry name" value="ACID PHOSPHATASE TYPE 7"/>
    <property type="match status" value="1"/>
</dbReference>
<protein>
    <recommendedName>
        <fullName evidence="3">Purple acid phosphatase</fullName>
        <ecNumber evidence="3">3.1.3.2</ecNumber>
    </recommendedName>
</protein>
<evidence type="ECO:0000256" key="2">
    <source>
        <dbReference type="ARBA" id="ARBA00023180"/>
    </source>
</evidence>
<dbReference type="EMBL" id="NEVH01013241">
    <property type="protein sequence ID" value="PNF29560.1"/>
    <property type="molecule type" value="Genomic_DNA"/>
</dbReference>
<keyword evidence="2" id="KW-0325">Glycoprotein</keyword>
<reference evidence="7 8" key="1">
    <citation type="submission" date="2017-12" db="EMBL/GenBank/DDBJ databases">
        <title>Hemimetabolous genomes reveal molecular basis of termite eusociality.</title>
        <authorList>
            <person name="Harrison M.C."/>
            <person name="Jongepier E."/>
            <person name="Robertson H.M."/>
            <person name="Arning N."/>
            <person name="Bitard-Feildel T."/>
            <person name="Chao H."/>
            <person name="Childers C.P."/>
            <person name="Dinh H."/>
            <person name="Doddapaneni H."/>
            <person name="Dugan S."/>
            <person name="Gowin J."/>
            <person name="Greiner C."/>
            <person name="Han Y."/>
            <person name="Hu H."/>
            <person name="Hughes D.S.T."/>
            <person name="Huylmans A.-K."/>
            <person name="Kemena C."/>
            <person name="Kremer L.P.M."/>
            <person name="Lee S.L."/>
            <person name="Lopez-Ezquerra A."/>
            <person name="Mallet L."/>
            <person name="Monroy-Kuhn J.M."/>
            <person name="Moser A."/>
            <person name="Murali S.C."/>
            <person name="Muzny D.M."/>
            <person name="Otani S."/>
            <person name="Piulachs M.-D."/>
            <person name="Poelchau M."/>
            <person name="Qu J."/>
            <person name="Schaub F."/>
            <person name="Wada-Katsumata A."/>
            <person name="Worley K.C."/>
            <person name="Xie Q."/>
            <person name="Ylla G."/>
            <person name="Poulsen M."/>
            <person name="Gibbs R.A."/>
            <person name="Schal C."/>
            <person name="Richards S."/>
            <person name="Belles X."/>
            <person name="Korb J."/>
            <person name="Bornberg-Bauer E."/>
        </authorList>
    </citation>
    <scope>NUCLEOTIDE SEQUENCE [LARGE SCALE GENOMIC DNA]</scope>
    <source>
        <tissue evidence="7">Whole body</tissue>
    </source>
</reference>
<keyword evidence="1" id="KW-0732">Signal</keyword>
<feature type="domain" description="Calcineurin-like phosphoesterase" evidence="4">
    <location>
        <begin position="134"/>
        <end position="338"/>
    </location>
</feature>
<dbReference type="Pfam" id="PF14008">
    <property type="entry name" value="Metallophos_C"/>
    <property type="match status" value="1"/>
</dbReference>
<comment type="caution">
    <text evidence="7">The sequence shown here is derived from an EMBL/GenBank/DDBJ whole genome shotgun (WGS) entry which is preliminary data.</text>
</comment>
<evidence type="ECO:0000259" key="6">
    <source>
        <dbReference type="Pfam" id="PF16656"/>
    </source>
</evidence>
<dbReference type="Proteomes" id="UP000235965">
    <property type="component" value="Unassembled WGS sequence"/>
</dbReference>
<organism evidence="7 8">
    <name type="scientific">Cryptotermes secundus</name>
    <dbReference type="NCBI Taxonomy" id="105785"/>
    <lineage>
        <taxon>Eukaryota</taxon>
        <taxon>Metazoa</taxon>
        <taxon>Ecdysozoa</taxon>
        <taxon>Arthropoda</taxon>
        <taxon>Hexapoda</taxon>
        <taxon>Insecta</taxon>
        <taxon>Pterygota</taxon>
        <taxon>Neoptera</taxon>
        <taxon>Polyneoptera</taxon>
        <taxon>Dictyoptera</taxon>
        <taxon>Blattodea</taxon>
        <taxon>Blattoidea</taxon>
        <taxon>Termitoidae</taxon>
        <taxon>Kalotermitidae</taxon>
        <taxon>Cryptotermitinae</taxon>
        <taxon>Cryptotermes</taxon>
    </lineage>
</organism>
<dbReference type="EC" id="3.1.3.2" evidence="3"/>
<feature type="domain" description="Purple acid phosphatase N-terminal" evidence="6">
    <location>
        <begin position="32"/>
        <end position="123"/>
    </location>
</feature>
<dbReference type="InterPro" id="IPR041792">
    <property type="entry name" value="MPP_PAP"/>
</dbReference>
<dbReference type="InterPro" id="IPR029052">
    <property type="entry name" value="Metallo-depent_PP-like"/>
</dbReference>
<dbReference type="InterPro" id="IPR008963">
    <property type="entry name" value="Purple_acid_Pase-like_N"/>
</dbReference>
<evidence type="ECO:0000259" key="5">
    <source>
        <dbReference type="Pfam" id="PF14008"/>
    </source>
</evidence>
<name>A0A2J7QLU7_9NEOP</name>
<dbReference type="GO" id="GO:0003993">
    <property type="term" value="F:acid phosphatase activity"/>
    <property type="evidence" value="ECO:0007669"/>
    <property type="project" value="UniProtKB-EC"/>
</dbReference>
<dbReference type="SUPFAM" id="SSF49363">
    <property type="entry name" value="Purple acid phosphatase, N-terminal domain"/>
    <property type="match status" value="1"/>
</dbReference>
<dbReference type="Pfam" id="PF16656">
    <property type="entry name" value="Pur_ac_phosph_N"/>
    <property type="match status" value="1"/>
</dbReference>
<dbReference type="Pfam" id="PF00149">
    <property type="entry name" value="Metallophos"/>
    <property type="match status" value="1"/>
</dbReference>
<dbReference type="InterPro" id="IPR025733">
    <property type="entry name" value="PAPs_C"/>
</dbReference>
<feature type="domain" description="Purple acid phosphatase C-terminal" evidence="5">
    <location>
        <begin position="363"/>
        <end position="424"/>
    </location>
</feature>
<dbReference type="PANTHER" id="PTHR45867">
    <property type="entry name" value="PURPLE ACID PHOSPHATASE"/>
    <property type="match status" value="1"/>
</dbReference>
<proteinExistence type="inferred from homology"/>
<comment type="catalytic activity">
    <reaction evidence="3">
        <text>a phosphate monoester + H2O = an alcohol + phosphate</text>
        <dbReference type="Rhea" id="RHEA:15017"/>
        <dbReference type="ChEBI" id="CHEBI:15377"/>
        <dbReference type="ChEBI" id="CHEBI:30879"/>
        <dbReference type="ChEBI" id="CHEBI:43474"/>
        <dbReference type="ChEBI" id="CHEBI:67140"/>
        <dbReference type="EC" id="3.1.3.2"/>
    </reaction>
</comment>
<dbReference type="CDD" id="cd00839">
    <property type="entry name" value="MPP_PAPs"/>
    <property type="match status" value="1"/>
</dbReference>
<evidence type="ECO:0000256" key="1">
    <source>
        <dbReference type="ARBA" id="ARBA00022729"/>
    </source>
</evidence>
<evidence type="ECO:0000313" key="8">
    <source>
        <dbReference type="Proteomes" id="UP000235965"/>
    </source>
</evidence>
<dbReference type="InterPro" id="IPR015914">
    <property type="entry name" value="PAPs_N"/>
</dbReference>
<dbReference type="AlphaFoldDB" id="A0A2J7QLU7"/>
<evidence type="ECO:0000256" key="3">
    <source>
        <dbReference type="RuleBase" id="RU361203"/>
    </source>
</evidence>
<dbReference type="InterPro" id="IPR004843">
    <property type="entry name" value="Calcineurin-like_PHP"/>
</dbReference>
<accession>A0A2J7QLU7</accession>
<evidence type="ECO:0000313" key="7">
    <source>
        <dbReference type="EMBL" id="PNF29560.1"/>
    </source>
</evidence>
<dbReference type="OrthoDB" id="45007at2759"/>
<dbReference type="SUPFAM" id="SSF56300">
    <property type="entry name" value="Metallo-dependent phosphatases"/>
    <property type="match status" value="1"/>
</dbReference>
<keyword evidence="8" id="KW-1185">Reference proteome</keyword>
<dbReference type="Gene3D" id="3.60.21.10">
    <property type="match status" value="1"/>
</dbReference>
<dbReference type="FunCoup" id="A0A2J7QLU7">
    <property type="interactions" value="1"/>
</dbReference>
<keyword evidence="3" id="KW-0378">Hydrolase</keyword>
<dbReference type="STRING" id="105785.A0A2J7QLU7"/>
<gene>
    <name evidence="7" type="primary">acp7_0</name>
    <name evidence="7" type="ORF">B7P43_G01926</name>
</gene>
<sequence>MVYVSAKPIMYGILILWLCSLRLSYCMVSYQPEQIHLSYGDTVNDVVVTWSTVNGTKESIVEYGIGGPNLTANGTSTQFVSGGNEKRKQYIHKVKLPNLTSGTKYMYHCGSNKGWSKEFWFVTPRNDSDWIPHLAVFGDLGNENGRSIPQLQEEAQRGMYDAVFHIGDFAYDMDWENGRVGDDFMNKIQPIAAYVPYMTSPGNHEEAYNFSDYRTRFTMPGNAEGLWYSFNMGPVHFISVSTEVYYFLEYGLKLLTNQYSWLEQDLKEATSSENRTVRPWIIILGHRPMYCSNDNTDDCTNHETWSRVGVPFLHWFGMEKLLYDYGVDLAIWAHEHSYERLWPLYNYKVQNGSYAEPYHNPRAPVHIITGSAGCRELHDLFGDQPEWSAYRSLEYGYMRLRVHNASHLYTEQVAVDKGGEVIDHVWIIRESHGPYGQE</sequence>